<evidence type="ECO:0000256" key="1">
    <source>
        <dbReference type="ARBA" id="ARBA00005369"/>
    </source>
</evidence>
<dbReference type="RefSeq" id="WP_368804977.1">
    <property type="nucleotide sequence ID" value="NZ_JAZHFV010000011.1"/>
</dbReference>
<comment type="subcellular location">
    <subcellularLocation>
        <location evidence="2">Cytoplasm</location>
    </subcellularLocation>
</comment>
<dbReference type="SUPFAM" id="SSF53335">
    <property type="entry name" value="S-adenosyl-L-methionine-dependent methyltransferases"/>
    <property type="match status" value="1"/>
</dbReference>
<gene>
    <name evidence="2" type="primary">pcm</name>
    <name evidence="3" type="ORF">V1479_23355</name>
</gene>
<dbReference type="CDD" id="cd02440">
    <property type="entry name" value="AdoMet_MTases"/>
    <property type="match status" value="1"/>
</dbReference>
<evidence type="ECO:0000313" key="4">
    <source>
        <dbReference type="Proteomes" id="UP001559025"/>
    </source>
</evidence>
<evidence type="ECO:0000256" key="2">
    <source>
        <dbReference type="HAMAP-Rule" id="MF_00090"/>
    </source>
</evidence>
<dbReference type="GO" id="GO:0032259">
    <property type="term" value="P:methylation"/>
    <property type="evidence" value="ECO:0007669"/>
    <property type="project" value="UniProtKB-KW"/>
</dbReference>
<dbReference type="Gene3D" id="3.40.50.150">
    <property type="entry name" value="Vaccinia Virus protein VP39"/>
    <property type="match status" value="1"/>
</dbReference>
<keyword evidence="2" id="KW-0949">S-adenosyl-L-methionine</keyword>
<keyword evidence="2 3" id="KW-0808">Transferase</keyword>
<dbReference type="Gene3D" id="3.40.1660.10">
    <property type="entry name" value="EreA-like (biosynthetic domain)"/>
    <property type="match status" value="1"/>
</dbReference>
<keyword evidence="4" id="KW-1185">Reference proteome</keyword>
<dbReference type="InterPro" id="IPR000682">
    <property type="entry name" value="PCMT"/>
</dbReference>
<evidence type="ECO:0000313" key="3">
    <source>
        <dbReference type="EMBL" id="MEX4010262.1"/>
    </source>
</evidence>
<comment type="caution">
    <text evidence="3">The sequence shown here is derived from an EMBL/GenBank/DDBJ whole genome shotgun (WGS) entry which is preliminary data.</text>
</comment>
<organism evidence="3 4">
    <name type="scientific">Neoaquamicrobium sediminum</name>
    <dbReference type="NCBI Taxonomy" id="1849104"/>
    <lineage>
        <taxon>Bacteria</taxon>
        <taxon>Pseudomonadati</taxon>
        <taxon>Pseudomonadota</taxon>
        <taxon>Alphaproteobacteria</taxon>
        <taxon>Hyphomicrobiales</taxon>
        <taxon>Phyllobacteriaceae</taxon>
        <taxon>Neoaquamicrobium</taxon>
    </lineage>
</organism>
<protein>
    <recommendedName>
        <fullName evidence="2">Protein-L-isoaspartate O-methyltransferase</fullName>
        <ecNumber evidence="2">2.1.1.77</ecNumber>
    </recommendedName>
    <alternativeName>
        <fullName evidence="2">L-isoaspartyl protein carboxyl methyltransferase</fullName>
    </alternativeName>
    <alternativeName>
        <fullName evidence="2">Protein L-isoaspartyl methyltransferase</fullName>
    </alternativeName>
    <alternativeName>
        <fullName evidence="2">Protein-beta-aspartate methyltransferase</fullName>
        <shortName evidence="2">PIMT</shortName>
    </alternativeName>
</protein>
<comment type="function">
    <text evidence="2">Catalyzes the methyl esterification of L-isoaspartyl residues in peptides and proteins that result from spontaneous decomposition of normal L-aspartyl and L-asparaginyl residues. It plays a role in the repair and/or degradation of damaged proteins.</text>
</comment>
<comment type="similarity">
    <text evidence="1 2">Belongs to the methyltransferase superfamily. L-isoaspartyl/D-aspartyl protein methyltransferase family.</text>
</comment>
<dbReference type="EC" id="2.1.1.77" evidence="2"/>
<keyword evidence="2" id="KW-0963">Cytoplasm</keyword>
<dbReference type="Pfam" id="PF05139">
    <property type="entry name" value="Erythro_esteras"/>
    <property type="match status" value="1"/>
</dbReference>
<dbReference type="HAMAP" id="MF_00090">
    <property type="entry name" value="PIMT"/>
    <property type="match status" value="1"/>
</dbReference>
<comment type="catalytic activity">
    <reaction evidence="2">
        <text>[protein]-L-isoaspartate + S-adenosyl-L-methionine = [protein]-L-isoaspartate alpha-methyl ester + S-adenosyl-L-homocysteine</text>
        <dbReference type="Rhea" id="RHEA:12705"/>
        <dbReference type="Rhea" id="RHEA-COMP:12143"/>
        <dbReference type="Rhea" id="RHEA-COMP:12144"/>
        <dbReference type="ChEBI" id="CHEBI:57856"/>
        <dbReference type="ChEBI" id="CHEBI:59789"/>
        <dbReference type="ChEBI" id="CHEBI:90596"/>
        <dbReference type="ChEBI" id="CHEBI:90598"/>
        <dbReference type="EC" id="2.1.1.77"/>
    </reaction>
</comment>
<dbReference type="InterPro" id="IPR052036">
    <property type="entry name" value="Hydrolase/PRTase-associated"/>
</dbReference>
<dbReference type="SUPFAM" id="SSF159501">
    <property type="entry name" value="EreA/ChaN-like"/>
    <property type="match status" value="1"/>
</dbReference>
<keyword evidence="2 3" id="KW-0489">Methyltransferase</keyword>
<dbReference type="GO" id="GO:0004719">
    <property type="term" value="F:protein-L-isoaspartate (D-aspartate) O-methyltransferase activity"/>
    <property type="evidence" value="ECO:0007669"/>
    <property type="project" value="UniProtKB-EC"/>
</dbReference>
<dbReference type="PANTHER" id="PTHR31299">
    <property type="entry name" value="ESTERASE, PUTATIVE (AFU_ORTHOLOGUE AFUA_1G05850)-RELATED"/>
    <property type="match status" value="1"/>
</dbReference>
<sequence length="657" mass="72334">MAPDFAEARRRMIQTQLIRRGIEDNAVLRAMGTVGREHFVPTSHRALAYEDTALPIGEEQTISQPFIVALMIEAAEVEPGAKVLEVGVGSGYAAAVLGSIASRVIAIDRHQTLVEVARKNLADANISNVEVCLGDGTRGKPEDAPFDAIIVSAGGPDIPHALVEQLEIGGRLIVPVGEQGAQRLLRVVRLGAGRYEEEDLGNVMFVPLVGEQGWPDQAEARRGKRSDARDSTLESITETLQPIDAEGFAVPFDRFGDRRVILLGESTHGTSEFYRARAAITRRLIERHGFTALAVEADWPDAAAINRVLRGIEPLPAEEPPFSRFPQWMWRNKEMAAFLSWLGDHNRSRREGEAQTGFYGLDLYNVTGAIASVLAHLDRVDPHAASIARERYGCMTPWQHDPAAYARAAVTAGYRSCEEEVVAQCRELLTRRMAFAAGDGESFLDAAQSARLVASAEQYYRTMYYGGTESWNLRDGHMFETLRGILAQDGHRKVVVWAHNSHVGDARETEMGRARNQLSLGQLCREHFGQEVALIGFGTHEGTVAAANGWDEPVQRISMRPSAQDSWERLCHQAAPACGLIDFTSSNTVAEQLAKVMPQRFVGVIYRPHTERQSHYLDASAPGQYDAYVWLDKTTALEPLDERAQAGEPADTFPSGM</sequence>
<feature type="active site" evidence="2">
    <location>
        <position position="63"/>
    </location>
</feature>
<accession>A0ABV3WZY6</accession>
<dbReference type="InterPro" id="IPR007815">
    <property type="entry name" value="Emycin_Estase"/>
</dbReference>
<dbReference type="Gene3D" id="3.30.1870.10">
    <property type="entry name" value="EreA-like, domain 2"/>
    <property type="match status" value="1"/>
</dbReference>
<dbReference type="PANTHER" id="PTHR31299:SF0">
    <property type="entry name" value="ESTERASE, PUTATIVE (AFU_ORTHOLOGUE AFUA_1G05850)-RELATED"/>
    <property type="match status" value="1"/>
</dbReference>
<dbReference type="Pfam" id="PF01135">
    <property type="entry name" value="PCMT"/>
    <property type="match status" value="1"/>
</dbReference>
<dbReference type="InterPro" id="IPR029063">
    <property type="entry name" value="SAM-dependent_MTases_sf"/>
</dbReference>
<name>A0ABV3WZY6_9HYPH</name>
<dbReference type="NCBIfam" id="TIGR00080">
    <property type="entry name" value="pimt"/>
    <property type="match status" value="1"/>
</dbReference>
<proteinExistence type="inferred from homology"/>
<dbReference type="CDD" id="cd14728">
    <property type="entry name" value="Ere-like"/>
    <property type="match status" value="1"/>
</dbReference>
<reference evidence="3 4" key="1">
    <citation type="submission" date="2024-01" db="EMBL/GenBank/DDBJ databases">
        <title>New evidence supports the origin of RcGTA from prophage.</title>
        <authorList>
            <person name="Xu Y."/>
            <person name="Liu B."/>
            <person name="Chen F."/>
        </authorList>
    </citation>
    <scope>NUCLEOTIDE SEQUENCE [LARGE SCALE GENOMIC DNA]</scope>
    <source>
        <strain evidence="3 4">CBW1107-2</strain>
    </source>
</reference>
<dbReference type="NCBIfam" id="NF001453">
    <property type="entry name" value="PRK00312.1"/>
    <property type="match status" value="1"/>
</dbReference>
<dbReference type="EMBL" id="JAZHFV010000011">
    <property type="protein sequence ID" value="MEX4010262.1"/>
    <property type="molecule type" value="Genomic_DNA"/>
</dbReference>
<dbReference type="Proteomes" id="UP001559025">
    <property type="component" value="Unassembled WGS sequence"/>
</dbReference>